<dbReference type="FunFam" id="3.40.50.720:FF:000202">
    <property type="entry name" value="Short-chain dehydrogenase/reductase family 16C member 6"/>
    <property type="match status" value="1"/>
</dbReference>
<evidence type="ECO:0000313" key="7">
    <source>
        <dbReference type="Proteomes" id="UP001159641"/>
    </source>
</evidence>
<dbReference type="PRINTS" id="PR00081">
    <property type="entry name" value="GDHRDH"/>
</dbReference>
<keyword evidence="5" id="KW-1133">Transmembrane helix</keyword>
<keyword evidence="5" id="KW-0472">Membrane</keyword>
<evidence type="ECO:0000313" key="6">
    <source>
        <dbReference type="EMBL" id="KAJ8797093.1"/>
    </source>
</evidence>
<dbReference type="SUPFAM" id="SSF51735">
    <property type="entry name" value="NAD(P)-binding Rossmann-fold domains"/>
    <property type="match status" value="1"/>
</dbReference>
<accession>A0AB34HXN1</accession>
<dbReference type="EMBL" id="JAIQCJ010000270">
    <property type="protein sequence ID" value="KAJ8797093.1"/>
    <property type="molecule type" value="Genomic_DNA"/>
</dbReference>
<dbReference type="Pfam" id="PF00106">
    <property type="entry name" value="adh_short"/>
    <property type="match status" value="1"/>
</dbReference>
<feature type="transmembrane region" description="Helical" evidence="5">
    <location>
        <begin position="299"/>
        <end position="319"/>
    </location>
</feature>
<name>A0AB34HXN1_ESCRO</name>
<keyword evidence="7" id="KW-1185">Reference proteome</keyword>
<evidence type="ECO:0000256" key="3">
    <source>
        <dbReference type="ARBA" id="ARBA00023027"/>
    </source>
</evidence>
<comment type="similarity">
    <text evidence="1 4">Belongs to the short-chain dehydrogenases/reductases (SDR) family.</text>
</comment>
<dbReference type="PRINTS" id="PR00080">
    <property type="entry name" value="SDRFAMILY"/>
</dbReference>
<evidence type="ECO:0008006" key="8">
    <source>
        <dbReference type="Google" id="ProtNLM"/>
    </source>
</evidence>
<dbReference type="InterPro" id="IPR002347">
    <property type="entry name" value="SDR_fam"/>
</dbReference>
<evidence type="ECO:0000256" key="2">
    <source>
        <dbReference type="ARBA" id="ARBA00023002"/>
    </source>
</evidence>
<dbReference type="GO" id="GO:0004745">
    <property type="term" value="F:all-trans-retinol dehydrogenase (NAD+) activity"/>
    <property type="evidence" value="ECO:0007669"/>
    <property type="project" value="TreeGrafter"/>
</dbReference>
<dbReference type="PANTHER" id="PTHR24322">
    <property type="entry name" value="PKSB"/>
    <property type="match status" value="1"/>
</dbReference>
<proteinExistence type="inferred from homology"/>
<dbReference type="InterPro" id="IPR036291">
    <property type="entry name" value="NAD(P)-bd_dom_sf"/>
</dbReference>
<keyword evidence="3" id="KW-0520">NAD</keyword>
<keyword evidence="5" id="KW-0812">Transmembrane</keyword>
<dbReference type="GO" id="GO:0005811">
    <property type="term" value="C:lipid droplet"/>
    <property type="evidence" value="ECO:0007669"/>
    <property type="project" value="TreeGrafter"/>
</dbReference>
<dbReference type="Proteomes" id="UP001159641">
    <property type="component" value="Unassembled WGS sequence"/>
</dbReference>
<sequence>MGKGYRVVTASPGERFRTSGYSPPGVSQNMAPNLNSVKNLFVFLGKSVFALLEVMVFTFIPRPQKSVAGEIVLITGSGSGLGRLLALKFARLGSVLVLWDVSKEGNEETSKMAWEAGATKVYTYTCDCSRKEEVYRVADQVKKEVGDVSILINNAGIVTGKKFLDCPDELMEKSIDVNFKAHLWTYKAFLPAMIANDHGHLVCISSSAGLIGVNGLADYCATKFAAFGFAESVFMETFAKKQNGVKTTIVCPFFINTGMFDGCTTGCPFLLPILEPEYAVRKIVDAILQEKPYLYMPRFMYFIVFLKSFLPLKVGMLLAEYMGIFNSMDGFSGHKKKD</sequence>
<dbReference type="GO" id="GO:0042574">
    <property type="term" value="P:retinal metabolic process"/>
    <property type="evidence" value="ECO:0007669"/>
    <property type="project" value="TreeGrafter"/>
</dbReference>
<evidence type="ECO:0000256" key="1">
    <source>
        <dbReference type="ARBA" id="ARBA00006484"/>
    </source>
</evidence>
<dbReference type="PANTHER" id="PTHR24322:SF728">
    <property type="entry name" value="EPIDERMAL RETINOL DEHYDROGENASE 2"/>
    <property type="match status" value="1"/>
</dbReference>
<evidence type="ECO:0000256" key="4">
    <source>
        <dbReference type="RuleBase" id="RU000363"/>
    </source>
</evidence>
<reference evidence="6 7" key="1">
    <citation type="submission" date="2022-11" db="EMBL/GenBank/DDBJ databases">
        <title>Whole genome sequence of Eschrichtius robustus ER-17-0199.</title>
        <authorList>
            <person name="Bruniche-Olsen A."/>
            <person name="Black A.N."/>
            <person name="Fields C.J."/>
            <person name="Walden K."/>
            <person name="Dewoody J.A."/>
        </authorList>
    </citation>
    <scope>NUCLEOTIDE SEQUENCE [LARGE SCALE GENOMIC DNA]</scope>
    <source>
        <strain evidence="6">ER-17-0199</strain>
        <tissue evidence="6">Blubber</tissue>
    </source>
</reference>
<dbReference type="Gene3D" id="3.40.50.720">
    <property type="entry name" value="NAD(P)-binding Rossmann-like Domain"/>
    <property type="match status" value="1"/>
</dbReference>
<organism evidence="6 7">
    <name type="scientific">Eschrichtius robustus</name>
    <name type="common">California gray whale</name>
    <name type="synonym">Eschrichtius gibbosus</name>
    <dbReference type="NCBI Taxonomy" id="9764"/>
    <lineage>
        <taxon>Eukaryota</taxon>
        <taxon>Metazoa</taxon>
        <taxon>Chordata</taxon>
        <taxon>Craniata</taxon>
        <taxon>Vertebrata</taxon>
        <taxon>Euteleostomi</taxon>
        <taxon>Mammalia</taxon>
        <taxon>Eutheria</taxon>
        <taxon>Laurasiatheria</taxon>
        <taxon>Artiodactyla</taxon>
        <taxon>Whippomorpha</taxon>
        <taxon>Cetacea</taxon>
        <taxon>Mysticeti</taxon>
        <taxon>Eschrichtiidae</taxon>
        <taxon>Eschrichtius</taxon>
    </lineage>
</organism>
<keyword evidence="2" id="KW-0560">Oxidoreductase</keyword>
<dbReference type="AlphaFoldDB" id="A0AB34HXN1"/>
<comment type="caution">
    <text evidence="6">The sequence shown here is derived from an EMBL/GenBank/DDBJ whole genome shotgun (WGS) entry which is preliminary data.</text>
</comment>
<dbReference type="CDD" id="cd05339">
    <property type="entry name" value="17beta-HSDXI-like_SDR_c"/>
    <property type="match status" value="1"/>
</dbReference>
<dbReference type="GO" id="GO:0042572">
    <property type="term" value="P:retinol metabolic process"/>
    <property type="evidence" value="ECO:0007669"/>
    <property type="project" value="TreeGrafter"/>
</dbReference>
<evidence type="ECO:0000256" key="5">
    <source>
        <dbReference type="SAM" id="Phobius"/>
    </source>
</evidence>
<protein>
    <recommendedName>
        <fullName evidence="8">Epidermal retinol dehydrogenase 2</fullName>
    </recommendedName>
</protein>
<gene>
    <name evidence="6" type="ORF">J1605_001903</name>
</gene>